<dbReference type="EMBL" id="KN819364">
    <property type="protein sequence ID" value="KIJ12421.1"/>
    <property type="molecule type" value="Genomic_DNA"/>
</dbReference>
<dbReference type="OrthoDB" id="2671535at2759"/>
<reference evidence="1 2" key="1">
    <citation type="submission" date="2014-06" db="EMBL/GenBank/DDBJ databases">
        <authorList>
            <consortium name="DOE Joint Genome Institute"/>
            <person name="Kuo A."/>
            <person name="Kohler A."/>
            <person name="Nagy L.G."/>
            <person name="Floudas D."/>
            <person name="Copeland A."/>
            <person name="Barry K.W."/>
            <person name="Cichocki N."/>
            <person name="Veneault-Fourrey C."/>
            <person name="LaButti K."/>
            <person name="Lindquist E.A."/>
            <person name="Lipzen A."/>
            <person name="Lundell T."/>
            <person name="Morin E."/>
            <person name="Murat C."/>
            <person name="Sun H."/>
            <person name="Tunlid A."/>
            <person name="Henrissat B."/>
            <person name="Grigoriev I.V."/>
            <person name="Hibbett D.S."/>
            <person name="Martin F."/>
            <person name="Nordberg H.P."/>
            <person name="Cantor M.N."/>
            <person name="Hua S.X."/>
        </authorList>
    </citation>
    <scope>NUCLEOTIDE SEQUENCE [LARGE SCALE GENOMIC DNA]</scope>
    <source>
        <strain evidence="1 2">ATCC 200175</strain>
    </source>
</reference>
<dbReference type="InterPro" id="IPR008949">
    <property type="entry name" value="Isoprenoid_synthase_dom_sf"/>
</dbReference>
<reference evidence="2" key="2">
    <citation type="submission" date="2015-01" db="EMBL/GenBank/DDBJ databases">
        <title>Evolutionary Origins and Diversification of the Mycorrhizal Mutualists.</title>
        <authorList>
            <consortium name="DOE Joint Genome Institute"/>
            <consortium name="Mycorrhizal Genomics Consortium"/>
            <person name="Kohler A."/>
            <person name="Kuo A."/>
            <person name="Nagy L.G."/>
            <person name="Floudas D."/>
            <person name="Copeland A."/>
            <person name="Barry K.W."/>
            <person name="Cichocki N."/>
            <person name="Veneault-Fourrey C."/>
            <person name="LaButti K."/>
            <person name="Lindquist E.A."/>
            <person name="Lipzen A."/>
            <person name="Lundell T."/>
            <person name="Morin E."/>
            <person name="Murat C."/>
            <person name="Riley R."/>
            <person name="Ohm R."/>
            <person name="Sun H."/>
            <person name="Tunlid A."/>
            <person name="Henrissat B."/>
            <person name="Grigoriev I.V."/>
            <person name="Hibbett D.S."/>
            <person name="Martin F."/>
        </authorList>
    </citation>
    <scope>NUCLEOTIDE SEQUENCE [LARGE SCALE GENOMIC DNA]</scope>
    <source>
        <strain evidence="2">ATCC 200175</strain>
    </source>
</reference>
<name>A0A0C9TYP6_PAXIN</name>
<proteinExistence type="predicted"/>
<keyword evidence="2" id="KW-1185">Reference proteome</keyword>
<accession>A0A0C9TYP6</accession>
<protein>
    <submittedName>
        <fullName evidence="1">Unplaced genomic scaffold PAXINscaffold_42, whole genome shotgun sequence</fullName>
    </submittedName>
</protein>
<dbReference type="Proteomes" id="UP000053647">
    <property type="component" value="Unassembled WGS sequence"/>
</dbReference>
<dbReference type="AlphaFoldDB" id="A0A0C9TYP6"/>
<dbReference type="HOGENOM" id="CLU_2146207_0_0_1"/>
<organism evidence="1 2">
    <name type="scientific">Paxillus involutus ATCC 200175</name>
    <dbReference type="NCBI Taxonomy" id="664439"/>
    <lineage>
        <taxon>Eukaryota</taxon>
        <taxon>Fungi</taxon>
        <taxon>Dikarya</taxon>
        <taxon>Basidiomycota</taxon>
        <taxon>Agaricomycotina</taxon>
        <taxon>Agaricomycetes</taxon>
        <taxon>Agaricomycetidae</taxon>
        <taxon>Boletales</taxon>
        <taxon>Paxilineae</taxon>
        <taxon>Paxillaceae</taxon>
        <taxon>Paxillus</taxon>
    </lineage>
</organism>
<dbReference type="Gene3D" id="1.10.600.10">
    <property type="entry name" value="Farnesyl Diphosphate Synthase"/>
    <property type="match status" value="1"/>
</dbReference>
<sequence>MSGASEAYGLLAFPPDVPMDNYIQALPDLATFIDNTNDVLSFYKEELDGESVNRISLLAACRPCPKHEVLLQLADLAVEAHDNVLHILKPNDRAYEVQTGRSKSTTEVYAVA</sequence>
<gene>
    <name evidence="1" type="ORF">PAXINDRAFT_14747</name>
</gene>
<dbReference type="SUPFAM" id="SSF48576">
    <property type="entry name" value="Terpenoid synthases"/>
    <property type="match status" value="1"/>
</dbReference>
<evidence type="ECO:0000313" key="2">
    <source>
        <dbReference type="Proteomes" id="UP000053647"/>
    </source>
</evidence>
<evidence type="ECO:0000313" key="1">
    <source>
        <dbReference type="EMBL" id="KIJ12421.1"/>
    </source>
</evidence>